<dbReference type="NCBIfam" id="TIGR01083">
    <property type="entry name" value="nth"/>
    <property type="match status" value="1"/>
</dbReference>
<dbReference type="Pfam" id="PF10576">
    <property type="entry name" value="EndIII_4Fe-2S"/>
    <property type="match status" value="1"/>
</dbReference>
<organism evidence="12 13">
    <name type="scientific">Archangium gephyra</name>
    <dbReference type="NCBI Taxonomy" id="48"/>
    <lineage>
        <taxon>Bacteria</taxon>
        <taxon>Pseudomonadati</taxon>
        <taxon>Myxococcota</taxon>
        <taxon>Myxococcia</taxon>
        <taxon>Myxococcales</taxon>
        <taxon>Cystobacterineae</taxon>
        <taxon>Archangiaceae</taxon>
        <taxon>Archangium</taxon>
    </lineage>
</organism>
<dbReference type="Gene3D" id="1.10.1670.10">
    <property type="entry name" value="Helix-hairpin-Helix base-excision DNA repair enzymes (C-terminal)"/>
    <property type="match status" value="1"/>
</dbReference>
<gene>
    <name evidence="10 12" type="primary">nth</name>
    <name evidence="12" type="ORF">DI536_23305</name>
</gene>
<protein>
    <recommendedName>
        <fullName evidence="10">Endonuclease III</fullName>
        <ecNumber evidence="10">4.2.99.18</ecNumber>
    </recommendedName>
    <alternativeName>
        <fullName evidence="10">DNA-(apurinic or apyrimidinic site) lyase</fullName>
    </alternativeName>
</protein>
<keyword evidence="12" id="KW-0255">Endonuclease</keyword>
<keyword evidence="4 10" id="KW-0227">DNA damage</keyword>
<keyword evidence="3 10" id="KW-0479">Metal-binding</keyword>
<dbReference type="Proteomes" id="UP000249061">
    <property type="component" value="Unassembled WGS sequence"/>
</dbReference>
<comment type="function">
    <text evidence="10">DNA repair enzyme that has both DNA N-glycosylase activity and AP-lyase activity. The DNA N-glycosylase activity releases various damaged pyrimidines from DNA by cleaving the N-glycosidic bond, leaving an AP (apurinic/apyrimidinic) site. The AP-lyase activity cleaves the phosphodiester bond 3' to the AP site by a beta-elimination, leaving a 3'-terminal unsaturated sugar and a product with a terminal 5'-phosphate.</text>
</comment>
<dbReference type="InterPro" id="IPR023170">
    <property type="entry name" value="HhH_base_excis_C"/>
</dbReference>
<accession>A0A2W5T843</accession>
<comment type="catalytic activity">
    <reaction evidence="10">
        <text>2'-deoxyribonucleotide-(2'-deoxyribose 5'-phosphate)-2'-deoxyribonucleotide-DNA = a 3'-end 2'-deoxyribonucleotide-(2,3-dehydro-2,3-deoxyribose 5'-phosphate)-DNA + a 5'-end 5'-phospho-2'-deoxyribonucleoside-DNA + H(+)</text>
        <dbReference type="Rhea" id="RHEA:66592"/>
        <dbReference type="Rhea" id="RHEA-COMP:13180"/>
        <dbReference type="Rhea" id="RHEA-COMP:16897"/>
        <dbReference type="Rhea" id="RHEA-COMP:17067"/>
        <dbReference type="ChEBI" id="CHEBI:15378"/>
        <dbReference type="ChEBI" id="CHEBI:136412"/>
        <dbReference type="ChEBI" id="CHEBI:157695"/>
        <dbReference type="ChEBI" id="CHEBI:167181"/>
        <dbReference type="EC" id="4.2.99.18"/>
    </reaction>
</comment>
<dbReference type="HAMAP" id="MF_00942">
    <property type="entry name" value="Nth"/>
    <property type="match status" value="1"/>
</dbReference>
<feature type="binding site" evidence="10">
    <location>
        <position position="201"/>
    </location>
    <ligand>
        <name>[4Fe-4S] cluster</name>
        <dbReference type="ChEBI" id="CHEBI:49883"/>
    </ligand>
</feature>
<dbReference type="GO" id="GO:0019104">
    <property type="term" value="F:DNA N-glycosylase activity"/>
    <property type="evidence" value="ECO:0007669"/>
    <property type="project" value="UniProtKB-UniRule"/>
</dbReference>
<dbReference type="GO" id="GO:0003677">
    <property type="term" value="F:DNA binding"/>
    <property type="evidence" value="ECO:0007669"/>
    <property type="project" value="UniProtKB-UniRule"/>
</dbReference>
<evidence type="ECO:0000256" key="6">
    <source>
        <dbReference type="ARBA" id="ARBA00023004"/>
    </source>
</evidence>
<evidence type="ECO:0000256" key="5">
    <source>
        <dbReference type="ARBA" id="ARBA00022801"/>
    </source>
</evidence>
<evidence type="ECO:0000256" key="10">
    <source>
        <dbReference type="HAMAP-Rule" id="MF_00942"/>
    </source>
</evidence>
<dbReference type="FunFam" id="1.10.340.30:FF:000001">
    <property type="entry name" value="Endonuclease III"/>
    <property type="match status" value="1"/>
</dbReference>
<evidence type="ECO:0000313" key="13">
    <source>
        <dbReference type="Proteomes" id="UP000249061"/>
    </source>
</evidence>
<dbReference type="GO" id="GO:0051539">
    <property type="term" value="F:4 iron, 4 sulfur cluster binding"/>
    <property type="evidence" value="ECO:0007669"/>
    <property type="project" value="UniProtKB-UniRule"/>
</dbReference>
<evidence type="ECO:0000256" key="1">
    <source>
        <dbReference type="ARBA" id="ARBA00008343"/>
    </source>
</evidence>
<dbReference type="Pfam" id="PF00730">
    <property type="entry name" value="HhH-GPD"/>
    <property type="match status" value="1"/>
</dbReference>
<reference evidence="12 13" key="1">
    <citation type="submission" date="2017-08" db="EMBL/GenBank/DDBJ databases">
        <title>Infants hospitalized years apart are colonized by the same room-sourced microbial strains.</title>
        <authorList>
            <person name="Brooks B."/>
            <person name="Olm M.R."/>
            <person name="Firek B.A."/>
            <person name="Baker R."/>
            <person name="Thomas B.C."/>
            <person name="Morowitz M.J."/>
            <person name="Banfield J.F."/>
        </authorList>
    </citation>
    <scope>NUCLEOTIDE SEQUENCE [LARGE SCALE GENOMIC DNA]</scope>
    <source>
        <strain evidence="12">S2_003_000_R2_14</strain>
    </source>
</reference>
<keyword evidence="12" id="KW-0540">Nuclease</keyword>
<dbReference type="InterPro" id="IPR003265">
    <property type="entry name" value="HhH-GPD_domain"/>
</dbReference>
<comment type="similarity">
    <text evidence="1 10">Belongs to the Nth/MutY family.</text>
</comment>
<dbReference type="EMBL" id="QFQP01000022">
    <property type="protein sequence ID" value="PZR09163.1"/>
    <property type="molecule type" value="Genomic_DNA"/>
</dbReference>
<keyword evidence="7 10" id="KW-0411">Iron-sulfur</keyword>
<comment type="caution">
    <text evidence="12">The sequence shown here is derived from an EMBL/GenBank/DDBJ whole genome shotgun (WGS) entry which is preliminary data.</text>
</comment>
<feature type="binding site" evidence="10">
    <location>
        <position position="210"/>
    </location>
    <ligand>
        <name>[4Fe-4S] cluster</name>
        <dbReference type="ChEBI" id="CHEBI:49883"/>
    </ligand>
</feature>
<dbReference type="GO" id="GO:0140078">
    <property type="term" value="F:class I DNA-(apurinic or apyrimidinic site) endonuclease activity"/>
    <property type="evidence" value="ECO:0007669"/>
    <property type="project" value="UniProtKB-EC"/>
</dbReference>
<name>A0A2W5T843_9BACT</name>
<feature type="binding site" evidence="10">
    <location>
        <position position="204"/>
    </location>
    <ligand>
        <name>[4Fe-4S] cluster</name>
        <dbReference type="ChEBI" id="CHEBI:49883"/>
    </ligand>
</feature>
<dbReference type="PIRSF" id="PIRSF001435">
    <property type="entry name" value="Nth"/>
    <property type="match status" value="1"/>
</dbReference>
<evidence type="ECO:0000256" key="7">
    <source>
        <dbReference type="ARBA" id="ARBA00023014"/>
    </source>
</evidence>
<feature type="domain" description="HhH-GPD" evidence="11">
    <location>
        <begin position="45"/>
        <end position="192"/>
    </location>
</feature>
<keyword evidence="2 10" id="KW-0004">4Fe-4S</keyword>
<dbReference type="CDD" id="cd00056">
    <property type="entry name" value="ENDO3c"/>
    <property type="match status" value="1"/>
</dbReference>
<evidence type="ECO:0000259" key="11">
    <source>
        <dbReference type="SMART" id="SM00478"/>
    </source>
</evidence>
<dbReference type="PANTHER" id="PTHR10359">
    <property type="entry name" value="A/G-SPECIFIC ADENINE GLYCOSYLASE/ENDONUCLEASE III"/>
    <property type="match status" value="1"/>
</dbReference>
<evidence type="ECO:0000256" key="3">
    <source>
        <dbReference type="ARBA" id="ARBA00022723"/>
    </source>
</evidence>
<sequence>MARETINAKRTRGVEIIKRLDAAMPEAKIELDFTTPLELVVAVALSAQTTDKRVNMVTPELFARFKTAADYAAVTPADIEPFIKTVGLFRNKAKNLVKLGQALVEKHHGQVPGSRAELSELPGVGNKTAGVVSIHLGTDVGFPVDTHILRLSKRMGFTNETEPDDVEAELRKIFPQDMWFKGHQLIIWHGRRCCFALSPECHRCVVADLCPKKGVKPKKD</sequence>
<keyword evidence="5 10" id="KW-0378">Hydrolase</keyword>
<dbReference type="GO" id="GO:0046872">
    <property type="term" value="F:metal ion binding"/>
    <property type="evidence" value="ECO:0007669"/>
    <property type="project" value="UniProtKB-KW"/>
</dbReference>
<dbReference type="SMART" id="SM00478">
    <property type="entry name" value="ENDO3c"/>
    <property type="match status" value="1"/>
</dbReference>
<dbReference type="InterPro" id="IPR005759">
    <property type="entry name" value="Nth"/>
</dbReference>
<dbReference type="InterPro" id="IPR011257">
    <property type="entry name" value="DNA_glycosylase"/>
</dbReference>
<dbReference type="SUPFAM" id="SSF48150">
    <property type="entry name" value="DNA-glycosylase"/>
    <property type="match status" value="1"/>
</dbReference>
<keyword evidence="10" id="KW-0238">DNA-binding</keyword>
<feature type="binding site" evidence="10">
    <location>
        <position position="194"/>
    </location>
    <ligand>
        <name>[4Fe-4S] cluster</name>
        <dbReference type="ChEBI" id="CHEBI:49883"/>
    </ligand>
</feature>
<comment type="cofactor">
    <cofactor evidence="10">
        <name>[4Fe-4S] cluster</name>
        <dbReference type="ChEBI" id="CHEBI:49883"/>
    </cofactor>
    <text evidence="10">Binds 1 [4Fe-4S] cluster.</text>
</comment>
<keyword evidence="10" id="KW-0456">Lyase</keyword>
<evidence type="ECO:0000256" key="4">
    <source>
        <dbReference type="ARBA" id="ARBA00022763"/>
    </source>
</evidence>
<dbReference type="GO" id="GO:0006285">
    <property type="term" value="P:base-excision repair, AP site formation"/>
    <property type="evidence" value="ECO:0007669"/>
    <property type="project" value="TreeGrafter"/>
</dbReference>
<keyword evidence="8 10" id="KW-0234">DNA repair</keyword>
<evidence type="ECO:0000256" key="9">
    <source>
        <dbReference type="ARBA" id="ARBA00023295"/>
    </source>
</evidence>
<proteinExistence type="inferred from homology"/>
<dbReference type="InterPro" id="IPR003651">
    <property type="entry name" value="Endonuclease3_FeS-loop_motif"/>
</dbReference>
<evidence type="ECO:0000256" key="2">
    <source>
        <dbReference type="ARBA" id="ARBA00022485"/>
    </source>
</evidence>
<evidence type="ECO:0000256" key="8">
    <source>
        <dbReference type="ARBA" id="ARBA00023204"/>
    </source>
</evidence>
<keyword evidence="9 10" id="KW-0326">Glycosidase</keyword>
<dbReference type="PANTHER" id="PTHR10359:SF18">
    <property type="entry name" value="ENDONUCLEASE III"/>
    <property type="match status" value="1"/>
</dbReference>
<dbReference type="EC" id="4.2.99.18" evidence="10"/>
<evidence type="ECO:0000313" key="12">
    <source>
        <dbReference type="EMBL" id="PZR09163.1"/>
    </source>
</evidence>
<keyword evidence="6 10" id="KW-0408">Iron</keyword>
<dbReference type="AlphaFoldDB" id="A0A2W5T843"/>
<dbReference type="Gene3D" id="1.10.340.30">
    <property type="entry name" value="Hypothetical protein, domain 2"/>
    <property type="match status" value="1"/>
</dbReference>